<dbReference type="Pfam" id="PF03442">
    <property type="entry name" value="CBM_X2"/>
    <property type="match status" value="1"/>
</dbReference>
<dbReference type="GO" id="GO:0030245">
    <property type="term" value="P:cellulose catabolic process"/>
    <property type="evidence" value="ECO:0007669"/>
    <property type="project" value="UniProtKB-KW"/>
</dbReference>
<dbReference type="InterPro" id="IPR013780">
    <property type="entry name" value="Glyco_hydro_b"/>
</dbReference>
<keyword evidence="5" id="KW-0119">Carbohydrate metabolism</keyword>
<feature type="domain" description="Carbohydrate binding X2" evidence="11">
    <location>
        <begin position="679"/>
        <end position="727"/>
    </location>
</feature>
<evidence type="ECO:0000256" key="8">
    <source>
        <dbReference type="RuleBase" id="RU361168"/>
    </source>
</evidence>
<evidence type="ECO:0000259" key="11">
    <source>
        <dbReference type="Pfam" id="PF03442"/>
    </source>
</evidence>
<keyword evidence="14" id="KW-1185">Reference proteome</keyword>
<evidence type="ECO:0000256" key="7">
    <source>
        <dbReference type="ARBA" id="ARBA00023326"/>
    </source>
</evidence>
<dbReference type="Gene3D" id="3.20.20.70">
    <property type="entry name" value="Aldolase class I"/>
    <property type="match status" value="1"/>
</dbReference>
<dbReference type="RefSeq" id="WP_208505358.1">
    <property type="nucleotide sequence ID" value="NZ_JAGFOA010000008.1"/>
</dbReference>
<reference evidence="13" key="1">
    <citation type="submission" date="2021-03" db="EMBL/GenBank/DDBJ databases">
        <title>Microbacterium sp. nov., a novel actinobacterium isolated from cow dung.</title>
        <authorList>
            <person name="Zhang L."/>
        </authorList>
    </citation>
    <scope>NUCLEOTIDE SEQUENCE</scope>
    <source>
        <strain evidence="13">NEAU-LLB</strain>
    </source>
</reference>
<feature type="domain" description="Alpha galactosidase C-terminal" evidence="12">
    <location>
        <begin position="395"/>
        <end position="469"/>
    </location>
</feature>
<name>A0A939QLC5_9MICO</name>
<evidence type="ECO:0000256" key="6">
    <source>
        <dbReference type="ARBA" id="ARBA00023295"/>
    </source>
</evidence>
<dbReference type="InterPro" id="IPR014756">
    <property type="entry name" value="Ig_E-set"/>
</dbReference>
<feature type="compositionally biased region" description="Pro residues" evidence="9">
    <location>
        <begin position="45"/>
        <end position="54"/>
    </location>
</feature>
<protein>
    <recommendedName>
        <fullName evidence="8">Alpha-galactosidase</fullName>
        <ecNumber evidence="8">3.2.1.22</ecNumber>
    </recommendedName>
    <alternativeName>
        <fullName evidence="8">Melibiase</fullName>
    </alternativeName>
</protein>
<dbReference type="EMBL" id="JAGFOA010000008">
    <property type="protein sequence ID" value="MBO3665029.1"/>
    <property type="molecule type" value="Genomic_DNA"/>
</dbReference>
<comment type="similarity">
    <text evidence="1 8">Belongs to the glycosyl hydrolase 27 family.</text>
</comment>
<comment type="caution">
    <text evidence="13">The sequence shown here is derived from an EMBL/GenBank/DDBJ whole genome shotgun (WGS) entry which is preliminary data.</text>
</comment>
<organism evidence="13 14">
    <name type="scientific">Microbacterium stercoris</name>
    <dbReference type="NCBI Taxonomy" id="2820289"/>
    <lineage>
        <taxon>Bacteria</taxon>
        <taxon>Bacillati</taxon>
        <taxon>Actinomycetota</taxon>
        <taxon>Actinomycetes</taxon>
        <taxon>Micrococcales</taxon>
        <taxon>Microbacteriaceae</taxon>
        <taxon>Microbacterium</taxon>
    </lineage>
</organism>
<sequence length="821" mass="88247">MSRPLPSSHRRGSALMLTGLAMLGLVVGAAAPAHAASTGRSTPAPSGPAAPDPIPRVAEGDLATAPYMGWSSYSLQVYTGENHIIDADQIIAQSDAMHEKLQPYGYNRINIDAAWNDGFDAYGRPTPSAEHYPDGLQTVIDHVHANGQEIGLYFIPGVGPEVYEAALPVWNAPGCTTHDIAKQPLSRADYWGIGYALDFDNPCTTAYIESMAAMLEDWGVDFVKFDSVTPGSGISDLSIDARADVAAWSKALHSRGIWFELSWALDPAYADYWREHADGWRVDWDVECYCQNEAMVSWQTISRTFGKAEEWWRHTGPGGFADFDSLNVGNGRMDGLTADERRTAATLWAMQAAQFFTGDDLTQLDELGIELLTNKEVIAINQAGIPAHPVTSDTKHPVWASLQDDGSYVVALYNLGTSAADITVDWTAIGLGDGKNKVRDVWARKDIGTHQTGYTADAVPPHGARLLRVTPPRGVDSTVNGDAIQVGYSGDWHRSGGDEVAATSQDLAVTVLAPGEEPPAPGDTSHRIVTLNDTSPEIAYSGSWNHSTGRGVGDHEDDVHWTEKAGDSVSLTFRGTGIRYITEKDESQGSVAITLDGQDAGTADASLPAGTPRQSQQVVWSATGLDDGEHTVTVTMQDGRFMLLDRFDIEQVNLLDPNAVSVPQGAAEATRIALGRDAGELTRIANGTTTLTKGADWTVDDGDVILSAAYLSSLKAGQSTLRFSFRGDVADDVQAASGDAWTDLTFTGTGVTWIAPQAPDQGEVRIFLDGALVKTVDTRADARLTQRELYTVSGLKRGEHRIVVQNASGGVIRSDAFRFTR</sequence>
<dbReference type="Pfam" id="PF16499">
    <property type="entry name" value="Melibiase_2"/>
    <property type="match status" value="1"/>
</dbReference>
<evidence type="ECO:0000256" key="5">
    <source>
        <dbReference type="ARBA" id="ARBA00023277"/>
    </source>
</evidence>
<dbReference type="InterPro" id="IPR002241">
    <property type="entry name" value="Glyco_hydro_27"/>
</dbReference>
<evidence type="ECO:0000313" key="13">
    <source>
        <dbReference type="EMBL" id="MBO3665029.1"/>
    </source>
</evidence>
<dbReference type="InterPro" id="IPR017853">
    <property type="entry name" value="GH"/>
</dbReference>
<keyword evidence="6 8" id="KW-0326">Glycosidase</keyword>
<dbReference type="InterPro" id="IPR013785">
    <property type="entry name" value="Aldolase_TIM"/>
</dbReference>
<dbReference type="PRINTS" id="PR00740">
    <property type="entry name" value="GLHYDRLASE27"/>
</dbReference>
<dbReference type="SUPFAM" id="SSF81296">
    <property type="entry name" value="E set domains"/>
    <property type="match status" value="1"/>
</dbReference>
<evidence type="ECO:0000256" key="3">
    <source>
        <dbReference type="ARBA" id="ARBA00022801"/>
    </source>
</evidence>
<dbReference type="Pfam" id="PF17801">
    <property type="entry name" value="Melibiase_C"/>
    <property type="match status" value="1"/>
</dbReference>
<dbReference type="GO" id="GO:0004557">
    <property type="term" value="F:alpha-galactosidase activity"/>
    <property type="evidence" value="ECO:0007669"/>
    <property type="project" value="UniProtKB-EC"/>
</dbReference>
<keyword evidence="7" id="KW-0624">Polysaccharide degradation</keyword>
<evidence type="ECO:0000256" key="10">
    <source>
        <dbReference type="SAM" id="SignalP"/>
    </source>
</evidence>
<feature type="chain" id="PRO_5036929825" description="Alpha-galactosidase" evidence="10">
    <location>
        <begin position="36"/>
        <end position="821"/>
    </location>
</feature>
<evidence type="ECO:0000256" key="9">
    <source>
        <dbReference type="SAM" id="MobiDB-lite"/>
    </source>
</evidence>
<dbReference type="InterPro" id="IPR005102">
    <property type="entry name" value="Carbo-bd_X2"/>
</dbReference>
<dbReference type="InterPro" id="IPR041233">
    <property type="entry name" value="Melibiase_C"/>
</dbReference>
<dbReference type="PANTHER" id="PTHR11452">
    <property type="entry name" value="ALPHA-GALACTOSIDASE/ALPHA-N-ACETYLGALACTOSAMINIDASE"/>
    <property type="match status" value="1"/>
</dbReference>
<proteinExistence type="inferred from homology"/>
<dbReference type="EC" id="3.2.1.22" evidence="8"/>
<gene>
    <name evidence="13" type="ORF">J5V96_16140</name>
</gene>
<dbReference type="PANTHER" id="PTHR11452:SF33">
    <property type="entry name" value="ALPHA-GALACTOSIDASE 2"/>
    <property type="match status" value="1"/>
</dbReference>
<evidence type="ECO:0000256" key="1">
    <source>
        <dbReference type="ARBA" id="ARBA00009743"/>
    </source>
</evidence>
<dbReference type="SUPFAM" id="SSF51011">
    <property type="entry name" value="Glycosyl hydrolase domain"/>
    <property type="match status" value="1"/>
</dbReference>
<keyword evidence="8" id="KW-1015">Disulfide bond</keyword>
<evidence type="ECO:0000256" key="2">
    <source>
        <dbReference type="ARBA" id="ARBA00022729"/>
    </source>
</evidence>
<keyword evidence="2 10" id="KW-0732">Signal</keyword>
<evidence type="ECO:0000313" key="14">
    <source>
        <dbReference type="Proteomes" id="UP000680132"/>
    </source>
</evidence>
<dbReference type="Proteomes" id="UP000680132">
    <property type="component" value="Unassembled WGS sequence"/>
</dbReference>
<comment type="catalytic activity">
    <reaction evidence="8">
        <text>Hydrolysis of terminal, non-reducing alpha-D-galactose residues in alpha-D-galactosides, including galactose oligosaccharides, galactomannans and galactolipids.</text>
        <dbReference type="EC" id="3.2.1.22"/>
    </reaction>
</comment>
<keyword evidence="4" id="KW-0136">Cellulose degradation</keyword>
<dbReference type="Gene3D" id="2.60.120.260">
    <property type="entry name" value="Galactose-binding domain-like"/>
    <property type="match status" value="2"/>
</dbReference>
<dbReference type="SUPFAM" id="SSF51445">
    <property type="entry name" value="(Trans)glycosidases"/>
    <property type="match status" value="1"/>
</dbReference>
<feature type="region of interest" description="Disordered" evidence="9">
    <location>
        <begin position="36"/>
        <end position="57"/>
    </location>
</feature>
<dbReference type="CDD" id="cd14792">
    <property type="entry name" value="GH27"/>
    <property type="match status" value="1"/>
</dbReference>
<dbReference type="AlphaFoldDB" id="A0A939QLC5"/>
<evidence type="ECO:0000259" key="12">
    <source>
        <dbReference type="Pfam" id="PF17801"/>
    </source>
</evidence>
<feature type="signal peptide" evidence="10">
    <location>
        <begin position="1"/>
        <end position="35"/>
    </location>
</feature>
<accession>A0A939QLC5</accession>
<keyword evidence="3 8" id="KW-0378">Hydrolase</keyword>
<evidence type="ECO:0000256" key="4">
    <source>
        <dbReference type="ARBA" id="ARBA00023001"/>
    </source>
</evidence>
<dbReference type="Gene3D" id="2.60.40.1180">
    <property type="entry name" value="Golgi alpha-mannosidase II"/>
    <property type="match status" value="1"/>
</dbReference>